<dbReference type="Proteomes" id="UP000663852">
    <property type="component" value="Unassembled WGS sequence"/>
</dbReference>
<evidence type="ECO:0000259" key="2">
    <source>
        <dbReference type="PROSITE" id="PS50948"/>
    </source>
</evidence>
<dbReference type="OrthoDB" id="337038at2759"/>
<dbReference type="FunFam" id="3.40.33.10:FF:000002">
    <property type="entry name" value="Golgi-associated plant pathogenesis-related protein 1"/>
    <property type="match status" value="1"/>
</dbReference>
<sequence length="340" mass="36946">MAKTNSISKVLIVLLGINILTYVSTAPTKKCSVIKTGQYFDGSTGSRNDNIKSSSDCQALCENDKACYGYQYQGSSSSCWLQTSIGILYDDSSYAGGYCIGSDAKVTCTENLPNMYYLGDSGSAITNVATIGDCMKKCDADSTCMGWSYSSQSKFCWPQTTVYGKISDSKYMGGSCIKKQSPYPAITLDAYRQQALDTHNSFRSAHGASNLVLDSDLNDIAQKYAEKLAQTRVFEHSGNTLNGNAIGENIYEITGLSQPMYAKGSDASTSWYNEIKEYDFSNPGFGAYTGHFTQVVWKGTQRLGIGRALTSDNATLYTVANYYPPGNVQGEYVTNVLKSS</sequence>
<reference evidence="3" key="1">
    <citation type="submission" date="2021-02" db="EMBL/GenBank/DDBJ databases">
        <authorList>
            <person name="Nowell W R."/>
        </authorList>
    </citation>
    <scope>NUCLEOTIDE SEQUENCE</scope>
</reference>
<dbReference type="InterPro" id="IPR035940">
    <property type="entry name" value="CAP_sf"/>
</dbReference>
<dbReference type="SMART" id="SM00198">
    <property type="entry name" value="SCP"/>
    <property type="match status" value="1"/>
</dbReference>
<dbReference type="AlphaFoldDB" id="A0A814QTD1"/>
<dbReference type="Proteomes" id="UP000663828">
    <property type="component" value="Unassembled WGS sequence"/>
</dbReference>
<organism evidence="3 5">
    <name type="scientific">Adineta ricciae</name>
    <name type="common">Rotifer</name>
    <dbReference type="NCBI Taxonomy" id="249248"/>
    <lineage>
        <taxon>Eukaryota</taxon>
        <taxon>Metazoa</taxon>
        <taxon>Spiralia</taxon>
        <taxon>Gnathifera</taxon>
        <taxon>Rotifera</taxon>
        <taxon>Eurotatoria</taxon>
        <taxon>Bdelloidea</taxon>
        <taxon>Adinetida</taxon>
        <taxon>Adinetidae</taxon>
        <taxon>Adineta</taxon>
    </lineage>
</organism>
<dbReference type="SUPFAM" id="SSF55797">
    <property type="entry name" value="PR-1-like"/>
    <property type="match status" value="1"/>
</dbReference>
<dbReference type="EMBL" id="CAJNOR010001334">
    <property type="protein sequence ID" value="CAF1123918.1"/>
    <property type="molecule type" value="Genomic_DNA"/>
</dbReference>
<dbReference type="InterPro" id="IPR014044">
    <property type="entry name" value="CAP_dom"/>
</dbReference>
<evidence type="ECO:0000313" key="4">
    <source>
        <dbReference type="EMBL" id="CAF1309003.1"/>
    </source>
</evidence>
<gene>
    <name evidence="4" type="ORF">EDS130_LOCUS31032</name>
    <name evidence="3" type="ORF">XAT740_LOCUS19534</name>
</gene>
<dbReference type="Gene3D" id="3.40.33.10">
    <property type="entry name" value="CAP"/>
    <property type="match status" value="1"/>
</dbReference>
<dbReference type="InterPro" id="IPR001283">
    <property type="entry name" value="CRISP-related"/>
</dbReference>
<dbReference type="InterPro" id="IPR003609">
    <property type="entry name" value="Pan_app"/>
</dbReference>
<dbReference type="PANTHER" id="PTHR10334">
    <property type="entry name" value="CYSTEINE-RICH SECRETORY PROTEIN-RELATED"/>
    <property type="match status" value="1"/>
</dbReference>
<dbReference type="SUPFAM" id="SSF57414">
    <property type="entry name" value="Hairpin loop containing domain-like"/>
    <property type="match status" value="1"/>
</dbReference>
<dbReference type="GO" id="GO:0005576">
    <property type="term" value="C:extracellular region"/>
    <property type="evidence" value="ECO:0007669"/>
    <property type="project" value="InterPro"/>
</dbReference>
<feature type="domain" description="Apple" evidence="2">
    <location>
        <begin position="108"/>
        <end position="176"/>
    </location>
</feature>
<name>A0A814QTD1_ADIRI</name>
<dbReference type="InterPro" id="IPR018244">
    <property type="entry name" value="Allrgn_V5/Tpx1_CS"/>
</dbReference>
<evidence type="ECO:0000313" key="3">
    <source>
        <dbReference type="EMBL" id="CAF1123918.1"/>
    </source>
</evidence>
<accession>A0A814QTD1</accession>
<dbReference type="Pfam" id="PF00188">
    <property type="entry name" value="CAP"/>
    <property type="match status" value="1"/>
</dbReference>
<keyword evidence="1" id="KW-0732">Signal</keyword>
<dbReference type="Gene3D" id="3.50.4.10">
    <property type="entry name" value="Hepatocyte Growth Factor"/>
    <property type="match status" value="2"/>
</dbReference>
<comment type="caution">
    <text evidence="3">The sequence shown here is derived from an EMBL/GenBank/DDBJ whole genome shotgun (WGS) entry which is preliminary data.</text>
</comment>
<feature type="signal peptide" evidence="1">
    <location>
        <begin position="1"/>
        <end position="25"/>
    </location>
</feature>
<evidence type="ECO:0000313" key="5">
    <source>
        <dbReference type="Proteomes" id="UP000663828"/>
    </source>
</evidence>
<dbReference type="PROSITE" id="PS50948">
    <property type="entry name" value="PAN"/>
    <property type="match status" value="2"/>
</dbReference>
<evidence type="ECO:0000256" key="1">
    <source>
        <dbReference type="SAM" id="SignalP"/>
    </source>
</evidence>
<protein>
    <recommendedName>
        <fullName evidence="2">Apple domain-containing protein</fullName>
    </recommendedName>
</protein>
<feature type="domain" description="Apple" evidence="2">
    <location>
        <begin position="31"/>
        <end position="99"/>
    </location>
</feature>
<dbReference type="InterPro" id="IPR034113">
    <property type="entry name" value="SCP_GAPR1-like"/>
</dbReference>
<feature type="chain" id="PRO_5036410674" description="Apple domain-containing protein" evidence="1">
    <location>
        <begin position="26"/>
        <end position="340"/>
    </location>
</feature>
<dbReference type="Pfam" id="PF00024">
    <property type="entry name" value="PAN_1"/>
    <property type="match status" value="2"/>
</dbReference>
<dbReference type="PRINTS" id="PR00837">
    <property type="entry name" value="V5TPXLIKE"/>
</dbReference>
<keyword evidence="5" id="KW-1185">Reference proteome</keyword>
<dbReference type="PROSITE" id="PS01009">
    <property type="entry name" value="CRISP_1"/>
    <property type="match status" value="1"/>
</dbReference>
<dbReference type="CDD" id="cd05382">
    <property type="entry name" value="CAP_GAPR1-like"/>
    <property type="match status" value="1"/>
</dbReference>
<dbReference type="EMBL" id="CAJNOJ010000223">
    <property type="protein sequence ID" value="CAF1309003.1"/>
    <property type="molecule type" value="Genomic_DNA"/>
</dbReference>
<proteinExistence type="predicted"/>